<dbReference type="PROSITE" id="PS01162">
    <property type="entry name" value="QOR_ZETA_CRYSTAL"/>
    <property type="match status" value="1"/>
</dbReference>
<dbReference type="PANTHER" id="PTHR11695:SF294">
    <property type="entry name" value="RETICULON-4-INTERACTING PROTEIN 1, MITOCHONDRIAL"/>
    <property type="match status" value="1"/>
</dbReference>
<evidence type="ECO:0000259" key="2">
    <source>
        <dbReference type="SMART" id="SM00829"/>
    </source>
</evidence>
<dbReference type="CDD" id="cd05289">
    <property type="entry name" value="MDR_like_2"/>
    <property type="match status" value="1"/>
</dbReference>
<dbReference type="InterPro" id="IPR036291">
    <property type="entry name" value="NAD(P)-bd_dom_sf"/>
</dbReference>
<evidence type="ECO:0000313" key="3">
    <source>
        <dbReference type="EMBL" id="KFE50693.1"/>
    </source>
</evidence>
<evidence type="ECO:0000313" key="4">
    <source>
        <dbReference type="Proteomes" id="UP000028643"/>
    </source>
</evidence>
<comment type="caution">
    <text evidence="3">The sequence shown here is derived from an EMBL/GenBank/DDBJ whole genome shotgun (WGS) entry which is preliminary data.</text>
</comment>
<protein>
    <submittedName>
        <fullName evidence="3">NADPH:quinone reductase</fullName>
    </submittedName>
</protein>
<evidence type="ECO:0000256" key="1">
    <source>
        <dbReference type="ARBA" id="ARBA00023002"/>
    </source>
</evidence>
<dbReference type="Gene3D" id="3.40.50.720">
    <property type="entry name" value="NAD(P)-binding Rossmann-like Domain"/>
    <property type="match status" value="1"/>
</dbReference>
<feature type="domain" description="Enoyl reductase (ER)" evidence="2">
    <location>
        <begin position="10"/>
        <end position="308"/>
    </location>
</feature>
<sequence length="312" mass="32864">MKSLIQYSVGGPEVLEMAEVPKPIRNFTEVLVRVHAASINPVDLIVRSGVFPLLGAVPFVPGWDVSGVVEEIEVGSTRFKVGDEVFGMPLFPRAVNAYAEYVAAPSRHFWKKPARLSHVQAAALPLVGLTALQALSEIARVEPGQRVLIHGGGGGLGHVAVQVAKALGAYVITTASSGKHDFVRSLGADEVIDYQTVDFTTVLSDIDVVFDTVGHGYAERSLPVLKPGGIVVTSIGLSNSHMPALAAAAGRQFSSVAVEPDSVGMQQLAAWVESGQLTPHVSHEFGLSEGAQAHAMVERGSTQGKVVLRVAP</sequence>
<dbReference type="SMART" id="SM00829">
    <property type="entry name" value="PKS_ER"/>
    <property type="match status" value="1"/>
</dbReference>
<dbReference type="SUPFAM" id="SSF51735">
    <property type="entry name" value="NAD(P)-binding Rossmann-fold domains"/>
    <property type="match status" value="1"/>
</dbReference>
<proteinExistence type="predicted"/>
<dbReference type="InterPro" id="IPR011032">
    <property type="entry name" value="GroES-like_sf"/>
</dbReference>
<dbReference type="AlphaFoldDB" id="A0A085V5I0"/>
<dbReference type="Proteomes" id="UP000028643">
    <property type="component" value="Unassembled WGS sequence"/>
</dbReference>
<organism evidence="3 4">
    <name type="scientific">Pseudomonas syringae</name>
    <dbReference type="NCBI Taxonomy" id="317"/>
    <lineage>
        <taxon>Bacteria</taxon>
        <taxon>Pseudomonadati</taxon>
        <taxon>Pseudomonadota</taxon>
        <taxon>Gammaproteobacteria</taxon>
        <taxon>Pseudomonadales</taxon>
        <taxon>Pseudomonadaceae</taxon>
        <taxon>Pseudomonas</taxon>
    </lineage>
</organism>
<gene>
    <name evidence="3" type="ORF">IV02_14760</name>
</gene>
<dbReference type="SUPFAM" id="SSF50129">
    <property type="entry name" value="GroES-like"/>
    <property type="match status" value="1"/>
</dbReference>
<keyword evidence="1" id="KW-0560">Oxidoreductase</keyword>
<dbReference type="GO" id="GO:0008270">
    <property type="term" value="F:zinc ion binding"/>
    <property type="evidence" value="ECO:0007669"/>
    <property type="project" value="InterPro"/>
</dbReference>
<dbReference type="GO" id="GO:0016491">
    <property type="term" value="F:oxidoreductase activity"/>
    <property type="evidence" value="ECO:0007669"/>
    <property type="project" value="UniProtKB-KW"/>
</dbReference>
<dbReference type="InterPro" id="IPR013154">
    <property type="entry name" value="ADH-like_N"/>
</dbReference>
<reference evidence="3 4" key="1">
    <citation type="submission" date="2014-07" db="EMBL/GenBank/DDBJ databases">
        <title>Draft Genome Sequences of Environmental Pseudomonas syringae strains.</title>
        <authorList>
            <person name="Baltrus D.A."/>
            <person name="Berge O."/>
            <person name="Morris C."/>
        </authorList>
    </citation>
    <scope>NUCLEOTIDE SEQUENCE [LARGE SCALE GENOMIC DNA]</scope>
    <source>
        <strain evidence="3 4">CEB003</strain>
    </source>
</reference>
<dbReference type="Gene3D" id="3.90.180.10">
    <property type="entry name" value="Medium-chain alcohol dehydrogenases, catalytic domain"/>
    <property type="match status" value="1"/>
</dbReference>
<dbReference type="InterPro" id="IPR050700">
    <property type="entry name" value="YIM1/Zinc_Alcohol_DH_Fams"/>
</dbReference>
<dbReference type="RefSeq" id="WP_047575835.1">
    <property type="nucleotide sequence ID" value="NZ_JPQT01000108.1"/>
</dbReference>
<dbReference type="PATRIC" id="fig|317.174.peg.3018"/>
<dbReference type="InterPro" id="IPR002364">
    <property type="entry name" value="Quin_OxRdtase/zeta-crystal_CS"/>
</dbReference>
<name>A0A085V5I0_PSESX</name>
<dbReference type="EMBL" id="JPQT01000108">
    <property type="protein sequence ID" value="KFE50693.1"/>
    <property type="molecule type" value="Genomic_DNA"/>
</dbReference>
<dbReference type="Pfam" id="PF08240">
    <property type="entry name" value="ADH_N"/>
    <property type="match status" value="1"/>
</dbReference>
<accession>A0A085V5I0</accession>
<dbReference type="Pfam" id="PF13602">
    <property type="entry name" value="ADH_zinc_N_2"/>
    <property type="match status" value="1"/>
</dbReference>
<dbReference type="InterPro" id="IPR020843">
    <property type="entry name" value="ER"/>
</dbReference>
<dbReference type="PANTHER" id="PTHR11695">
    <property type="entry name" value="ALCOHOL DEHYDROGENASE RELATED"/>
    <property type="match status" value="1"/>
</dbReference>